<name>A0ABN0R998_MYCUL</name>
<evidence type="ECO:0000256" key="3">
    <source>
        <dbReference type="ARBA" id="ARBA00023268"/>
    </source>
</evidence>
<dbReference type="EMBL" id="JAOL01000055">
    <property type="protein sequence ID" value="EUA93637.1"/>
    <property type="molecule type" value="Genomic_DNA"/>
</dbReference>
<gene>
    <name evidence="5" type="ORF">I551_9103</name>
</gene>
<dbReference type="SUPFAM" id="SSF52151">
    <property type="entry name" value="FabD/lysophospholipase-like"/>
    <property type="match status" value="1"/>
</dbReference>
<dbReference type="Gene3D" id="3.40.366.10">
    <property type="entry name" value="Malonyl-Coenzyme A Acyl Carrier Protein, domain 2"/>
    <property type="match status" value="1"/>
</dbReference>
<dbReference type="Proteomes" id="UP000020681">
    <property type="component" value="Unassembled WGS sequence"/>
</dbReference>
<accession>A0ABN0R998</accession>
<dbReference type="Pfam" id="PF00698">
    <property type="entry name" value="Acyl_transf_1"/>
    <property type="match status" value="1"/>
</dbReference>
<dbReference type="InterPro" id="IPR014043">
    <property type="entry name" value="Acyl_transferase_dom"/>
</dbReference>
<evidence type="ECO:0000256" key="1">
    <source>
        <dbReference type="ARBA" id="ARBA00022450"/>
    </source>
</evidence>
<dbReference type="InterPro" id="IPR001227">
    <property type="entry name" value="Ac_transferase_dom_sf"/>
</dbReference>
<dbReference type="GO" id="GO:0016740">
    <property type="term" value="F:transferase activity"/>
    <property type="evidence" value="ECO:0007669"/>
    <property type="project" value="UniProtKB-KW"/>
</dbReference>
<keyword evidence="2" id="KW-0597">Phosphoprotein</keyword>
<dbReference type="PANTHER" id="PTHR43775">
    <property type="entry name" value="FATTY ACID SYNTHASE"/>
    <property type="match status" value="1"/>
</dbReference>
<keyword evidence="1" id="KW-0596">Phosphopantetheine</keyword>
<comment type="caution">
    <text evidence="5">The sequence shown here is derived from an EMBL/GenBank/DDBJ whole genome shotgun (WGS) entry which is preliminary data.</text>
</comment>
<evidence type="ECO:0000256" key="2">
    <source>
        <dbReference type="ARBA" id="ARBA00022553"/>
    </source>
</evidence>
<sequence>MFVFPGQGSQYPGMGADLYRQFPVFAHALDACDAALQPFTGWSVLAVLHDEPEARRWSGSMWSSLCCSR</sequence>
<reference evidence="5 6" key="1">
    <citation type="submission" date="2014-01" db="EMBL/GenBank/DDBJ databases">
        <authorList>
            <person name="Dobos K."/>
            <person name="Lenaerts A."/>
            <person name="Ordway D."/>
            <person name="DeGroote M.A."/>
            <person name="Parker T."/>
            <person name="Sizemore C."/>
            <person name="Tallon L.J."/>
            <person name="Sadzewicz L.K."/>
            <person name="Sengamalay N."/>
            <person name="Fraser C.M."/>
            <person name="Hine E."/>
            <person name="Shefchek K.A."/>
            <person name="Das S.P."/>
            <person name="Tettelin H."/>
        </authorList>
    </citation>
    <scope>NUCLEOTIDE SEQUENCE [LARGE SCALE GENOMIC DNA]</scope>
    <source>
        <strain evidence="5 6">Harvey</strain>
    </source>
</reference>
<evidence type="ECO:0000313" key="5">
    <source>
        <dbReference type="EMBL" id="EUA93637.1"/>
    </source>
</evidence>
<organism evidence="5 6">
    <name type="scientific">Mycobacterium ulcerans str. Harvey</name>
    <dbReference type="NCBI Taxonomy" id="1299332"/>
    <lineage>
        <taxon>Bacteria</taxon>
        <taxon>Bacillati</taxon>
        <taxon>Actinomycetota</taxon>
        <taxon>Actinomycetes</taxon>
        <taxon>Mycobacteriales</taxon>
        <taxon>Mycobacteriaceae</taxon>
        <taxon>Mycobacterium</taxon>
        <taxon>Mycobacterium ulcerans group</taxon>
    </lineage>
</organism>
<keyword evidence="5" id="KW-0808">Transferase</keyword>
<keyword evidence="3" id="KW-0511">Multifunctional enzyme</keyword>
<dbReference type="InterPro" id="IPR016035">
    <property type="entry name" value="Acyl_Trfase/lysoPLipase"/>
</dbReference>
<evidence type="ECO:0000313" key="6">
    <source>
        <dbReference type="Proteomes" id="UP000020681"/>
    </source>
</evidence>
<dbReference type="PANTHER" id="PTHR43775:SF37">
    <property type="entry name" value="SI:DKEY-61P9.11"/>
    <property type="match status" value="1"/>
</dbReference>
<protein>
    <submittedName>
        <fullName evidence="5">Acyl transferase domain protein</fullName>
    </submittedName>
</protein>
<keyword evidence="6" id="KW-1185">Reference proteome</keyword>
<dbReference type="InterPro" id="IPR050091">
    <property type="entry name" value="PKS_NRPS_Biosynth_Enz"/>
</dbReference>
<proteinExistence type="predicted"/>
<evidence type="ECO:0000259" key="4">
    <source>
        <dbReference type="Pfam" id="PF00698"/>
    </source>
</evidence>
<feature type="domain" description="Malonyl-CoA:ACP transacylase (MAT)" evidence="4">
    <location>
        <begin position="1"/>
        <end position="53"/>
    </location>
</feature>